<dbReference type="Gene3D" id="3.40.525.10">
    <property type="entry name" value="CRAL-TRIO lipid binding domain"/>
    <property type="match status" value="1"/>
</dbReference>
<dbReference type="Gene3D" id="1.10.555.10">
    <property type="entry name" value="Rho GTPase activation protein"/>
    <property type="match status" value="1"/>
</dbReference>
<sequence>MDQSDIGGSRKKLGLLNQTIKSKFSQLSTKFASNKQPVFPIHGNWNSVEDEDGVDMIRVERSETSSSDILDLDLEAFREANIEGDDGGVLAQYVNSSLIYEAGVDREGQLMLVFAACQLPDPKSTDYDRLLNLIMFRLDDFVENDYTLIFFAAGSQYKPSIKWVYRAYKRLTRKYKKNLKNLYIVHPALWIKITMEAMSSILSPKFNRKLVWISKLSDLAKEVPLEQINIPDAVYAHNLTKEQQIEYEADFSMPGKYFGVELEALMGQNGERGVPPVVTDAVDYLFSHGLTTPDIFRKMPPKDVVRKVRAEYEQLDKTSVAYALHGEYVAAAVLKAWIGELPHPLVPLQLYEMVRAIPIDQGEVEAATYIRDILLPSMCESKCTAILLSILIRLLDMVSQNSGVNNMTAVRLAVAWAPCWVRSTSPELDVEMCSATRIRLPDLESPDADVPKPSNVVTLIRIMISYYDFVFAPTILEFKDTLAIHRITSSVEDPPPKPPRRKPTDP</sequence>
<keyword evidence="4" id="KW-1185">Reference proteome</keyword>
<dbReference type="SUPFAM" id="SSF48350">
    <property type="entry name" value="GTPase activation domain, GAP"/>
    <property type="match status" value="1"/>
</dbReference>
<accession>A0A1R1PD25</accession>
<dbReference type="OrthoDB" id="19923at2759"/>
<dbReference type="CDD" id="cd00159">
    <property type="entry name" value="RhoGAP"/>
    <property type="match status" value="1"/>
</dbReference>
<evidence type="ECO:0000259" key="2">
    <source>
        <dbReference type="PROSITE" id="PS50238"/>
    </source>
</evidence>
<dbReference type="PROSITE" id="PS50191">
    <property type="entry name" value="CRAL_TRIO"/>
    <property type="match status" value="1"/>
</dbReference>
<feature type="domain" description="Rho-GAP" evidence="2">
    <location>
        <begin position="260"/>
        <end position="471"/>
    </location>
</feature>
<reference evidence="4" key="1">
    <citation type="submission" date="2017-01" db="EMBL/GenBank/DDBJ databases">
        <authorList>
            <person name="Wang Y."/>
            <person name="White M."/>
            <person name="Kvist S."/>
            <person name="Moncalvo J.-M."/>
        </authorList>
    </citation>
    <scope>NUCLEOTIDE SEQUENCE [LARGE SCALE GENOMIC DNA]</scope>
    <source>
        <strain evidence="4">COL-18-3</strain>
    </source>
</reference>
<organism evidence="3 4">
    <name type="scientific">Zancudomyces culisetae</name>
    <name type="common">Gut fungus</name>
    <name type="synonym">Smittium culisetae</name>
    <dbReference type="NCBI Taxonomy" id="1213189"/>
    <lineage>
        <taxon>Eukaryota</taxon>
        <taxon>Fungi</taxon>
        <taxon>Fungi incertae sedis</taxon>
        <taxon>Zoopagomycota</taxon>
        <taxon>Kickxellomycotina</taxon>
        <taxon>Harpellomycetes</taxon>
        <taxon>Harpellales</taxon>
        <taxon>Legeriomycetaceae</taxon>
        <taxon>Zancudomyces</taxon>
    </lineage>
</organism>
<dbReference type="InterPro" id="IPR001251">
    <property type="entry name" value="CRAL-TRIO_dom"/>
</dbReference>
<proteinExistence type="predicted"/>
<dbReference type="CDD" id="cd00170">
    <property type="entry name" value="SEC14"/>
    <property type="match status" value="1"/>
</dbReference>
<evidence type="ECO:0000313" key="3">
    <source>
        <dbReference type="EMBL" id="OMH78900.1"/>
    </source>
</evidence>
<dbReference type="EMBL" id="LSSK01001735">
    <property type="protein sequence ID" value="OMH78900.1"/>
    <property type="molecule type" value="Genomic_DNA"/>
</dbReference>
<feature type="domain" description="CRAL-TRIO" evidence="1">
    <location>
        <begin position="86"/>
        <end position="242"/>
    </location>
</feature>
<dbReference type="Pfam" id="PF00620">
    <property type="entry name" value="RhoGAP"/>
    <property type="match status" value="1"/>
</dbReference>
<dbReference type="InterPro" id="IPR036865">
    <property type="entry name" value="CRAL-TRIO_dom_sf"/>
</dbReference>
<name>A0A1R1PD25_ZANCU</name>
<gene>
    <name evidence="3" type="ORF">AX774_g7697</name>
</gene>
<dbReference type="GO" id="GO:0007264">
    <property type="term" value="P:small GTPase-mediated signal transduction"/>
    <property type="evidence" value="ECO:0007669"/>
    <property type="project" value="TreeGrafter"/>
</dbReference>
<evidence type="ECO:0000313" key="4">
    <source>
        <dbReference type="Proteomes" id="UP000188320"/>
    </source>
</evidence>
<dbReference type="SMART" id="SM00324">
    <property type="entry name" value="RhoGAP"/>
    <property type="match status" value="1"/>
</dbReference>
<dbReference type="PROSITE" id="PS50238">
    <property type="entry name" value="RHOGAP"/>
    <property type="match status" value="1"/>
</dbReference>
<dbReference type="InterPro" id="IPR008936">
    <property type="entry name" value="Rho_GTPase_activation_prot"/>
</dbReference>
<dbReference type="AlphaFoldDB" id="A0A1R1PD25"/>
<dbReference type="PANTHER" id="PTHR45808:SF2">
    <property type="entry name" value="RHO GTPASE-ACTIVATING PROTEIN 68F"/>
    <property type="match status" value="1"/>
</dbReference>
<dbReference type="InterPro" id="IPR000198">
    <property type="entry name" value="RhoGAP_dom"/>
</dbReference>
<dbReference type="GO" id="GO:0005096">
    <property type="term" value="F:GTPase activator activity"/>
    <property type="evidence" value="ECO:0007669"/>
    <property type="project" value="TreeGrafter"/>
</dbReference>
<protein>
    <submittedName>
        <fullName evidence="3">Rho GTPase-activating protein 1</fullName>
    </submittedName>
</protein>
<dbReference type="GO" id="GO:0005737">
    <property type="term" value="C:cytoplasm"/>
    <property type="evidence" value="ECO:0007669"/>
    <property type="project" value="TreeGrafter"/>
</dbReference>
<dbReference type="Pfam" id="PF13716">
    <property type="entry name" value="CRAL_TRIO_2"/>
    <property type="match status" value="1"/>
</dbReference>
<evidence type="ECO:0000259" key="1">
    <source>
        <dbReference type="PROSITE" id="PS50191"/>
    </source>
</evidence>
<dbReference type="Proteomes" id="UP000188320">
    <property type="component" value="Unassembled WGS sequence"/>
</dbReference>
<dbReference type="PANTHER" id="PTHR45808">
    <property type="entry name" value="RHO GTPASE-ACTIVATING PROTEIN 68F"/>
    <property type="match status" value="1"/>
</dbReference>
<dbReference type="SUPFAM" id="SSF52087">
    <property type="entry name" value="CRAL/TRIO domain"/>
    <property type="match status" value="1"/>
</dbReference>
<comment type="caution">
    <text evidence="3">The sequence shown here is derived from an EMBL/GenBank/DDBJ whole genome shotgun (WGS) entry which is preliminary data.</text>
</comment>